<feature type="disulfide bond" evidence="16">
    <location>
        <begin position="408"/>
        <end position="413"/>
    </location>
</feature>
<dbReference type="EC" id="3.1.3.62" evidence="4"/>
<evidence type="ECO:0000256" key="3">
    <source>
        <dbReference type="ARBA" id="ARBA00012976"/>
    </source>
</evidence>
<dbReference type="GO" id="GO:0005886">
    <property type="term" value="C:plasma membrane"/>
    <property type="evidence" value="ECO:0007669"/>
    <property type="project" value="UniProtKB-SubCell"/>
</dbReference>
<reference evidence="18" key="1">
    <citation type="submission" date="2021-05" db="EMBL/GenBank/DDBJ databases">
        <authorList>
            <person name="Alioto T."/>
            <person name="Alioto T."/>
            <person name="Gomez Garrido J."/>
        </authorList>
    </citation>
    <scope>NUCLEOTIDE SEQUENCE</scope>
</reference>
<evidence type="ECO:0000256" key="12">
    <source>
        <dbReference type="ARBA" id="ARBA00043668"/>
    </source>
</evidence>
<dbReference type="Gene3D" id="3.40.50.1240">
    <property type="entry name" value="Phosphoglycerate mutase-like"/>
    <property type="match status" value="1"/>
</dbReference>
<dbReference type="PANTHER" id="PTHR20963:SF51">
    <property type="entry name" value="MULTIPLE INOSITOL POLYPHOSPHATE PHOSPHATASE 1"/>
    <property type="match status" value="1"/>
</dbReference>
<evidence type="ECO:0000256" key="10">
    <source>
        <dbReference type="ARBA" id="ARBA00023180"/>
    </source>
</evidence>
<dbReference type="Pfam" id="PF00328">
    <property type="entry name" value="His_Phos_2"/>
    <property type="match status" value="1"/>
</dbReference>
<evidence type="ECO:0000256" key="8">
    <source>
        <dbReference type="ARBA" id="ARBA00022801"/>
    </source>
</evidence>
<protein>
    <recommendedName>
        <fullName evidence="5">Multiple inositol polyphosphate phosphatase 1</fullName>
        <ecNumber evidence="4">3.1.3.62</ecNumber>
        <ecNumber evidence="3">3.1.3.80</ecNumber>
    </recommendedName>
    <alternativeName>
        <fullName evidence="11">2,3-bisphosphoglycerate 3-phosphatase</fullName>
    </alternativeName>
</protein>
<name>A0A8D8YC72_9HEMI</name>
<keyword evidence="7 17" id="KW-0732">Signal</keyword>
<feature type="disulfide bond" evidence="16">
    <location>
        <begin position="58"/>
        <end position="387"/>
    </location>
</feature>
<dbReference type="FunFam" id="3.40.50.1240:FF:000014">
    <property type="entry name" value="Multiple inositol polyphosphate phosphatase 1"/>
    <property type="match status" value="1"/>
</dbReference>
<keyword evidence="9" id="KW-0472">Membrane</keyword>
<keyword evidence="10" id="KW-0325">Glycoprotein</keyword>
<comment type="similarity">
    <text evidence="2">Belongs to the histidine acid phosphatase family. MINPP1 subfamily.</text>
</comment>
<comment type="catalytic activity">
    <reaction evidence="14">
        <text>1D-myo-inositol hexakisphosphate + H2O = 1D-myo-inositol 1,2,4,5,6-pentakisphosphate + phosphate</text>
        <dbReference type="Rhea" id="RHEA:16989"/>
        <dbReference type="ChEBI" id="CHEBI:15377"/>
        <dbReference type="ChEBI" id="CHEBI:43474"/>
        <dbReference type="ChEBI" id="CHEBI:57798"/>
        <dbReference type="ChEBI" id="CHEBI:58130"/>
        <dbReference type="EC" id="3.1.3.62"/>
    </reaction>
    <physiologicalReaction direction="left-to-right" evidence="14">
        <dbReference type="Rhea" id="RHEA:16990"/>
    </physiologicalReaction>
</comment>
<keyword evidence="8" id="KW-0378">Hydrolase</keyword>
<dbReference type="GO" id="GO:0034417">
    <property type="term" value="F:bisphosphoglycerate 3-phosphatase activity"/>
    <property type="evidence" value="ECO:0007669"/>
    <property type="project" value="UniProtKB-EC"/>
</dbReference>
<comment type="subcellular location">
    <subcellularLocation>
        <location evidence="1">Cell membrane</location>
    </subcellularLocation>
</comment>
<keyword evidence="6" id="KW-1003">Cell membrane</keyword>
<evidence type="ECO:0000256" key="13">
    <source>
        <dbReference type="ARBA" id="ARBA00043671"/>
    </source>
</evidence>
<sequence length="457" mass="53468">MCVNYVFLTLLLLISIVSKTTAGSCHKIHENYFKYLATKTGYRFIQNEDQKPLNFPDCELTKIWGLVRHGTRLPGDKIIAKIKHDLSTLQEKIIDNYSQDKSNMCDISMFKSWTPHFELDGDDKSLTIEGQRELLALGQRLRNRFPTLLNQKFDNDTFFFKYTKTQRTQESAFRFVEGLFGREGSTEVWYPRSVKRDPILRFYKACEKWRHTVDHSPASYEEQEKFTRSKLYQQTVAVVSRRLGFERNLTAAEVKLMYTTCGFETAWSPGFESPWCSIFSVKDLEVLEYAEDIDYYWIDGHGYALTGKIACPAFQDMMNHISSTSARHTVFYFTHSGTLLKFLTHLSLYNDSSPLLHNNYAHMRERKWRVSRIDAFGTNLVFANYRCKNNRNYLLTLHQERPVLLPGCQEFLCPLETIQETYRTSLHECEFEQMCKYEGDGKSTGSLREENTDHDEL</sequence>
<evidence type="ECO:0000256" key="15">
    <source>
        <dbReference type="ARBA" id="ARBA00043832"/>
    </source>
</evidence>
<evidence type="ECO:0000313" key="18">
    <source>
        <dbReference type="EMBL" id="CAG6725962.1"/>
    </source>
</evidence>
<evidence type="ECO:0000256" key="7">
    <source>
        <dbReference type="ARBA" id="ARBA00022729"/>
    </source>
</evidence>
<comment type="catalytic activity">
    <reaction evidence="15">
        <text>(2R)-2,3-bisphosphoglycerate + H2O = (2R)-2-phosphoglycerate + phosphate</text>
        <dbReference type="Rhea" id="RHEA:27381"/>
        <dbReference type="ChEBI" id="CHEBI:15377"/>
        <dbReference type="ChEBI" id="CHEBI:43474"/>
        <dbReference type="ChEBI" id="CHEBI:58248"/>
        <dbReference type="ChEBI" id="CHEBI:58289"/>
        <dbReference type="EC" id="3.1.3.80"/>
    </reaction>
    <physiologicalReaction direction="left-to-right" evidence="15">
        <dbReference type="Rhea" id="RHEA:27382"/>
    </physiologicalReaction>
</comment>
<dbReference type="PANTHER" id="PTHR20963">
    <property type="entry name" value="MULTIPLE INOSITOL POLYPHOSPHATE PHOSPHATASE-RELATED"/>
    <property type="match status" value="1"/>
</dbReference>
<evidence type="ECO:0000256" key="16">
    <source>
        <dbReference type="PIRSR" id="PIRSR000894-2"/>
    </source>
</evidence>
<evidence type="ECO:0000256" key="9">
    <source>
        <dbReference type="ARBA" id="ARBA00023136"/>
    </source>
</evidence>
<comment type="catalytic activity">
    <reaction evidence="12">
        <text>1D-myo-inositol 1,2,5,6-tetrakisphosphate + H2O = 1D-myo-inositol 1,2,6-trisphosphate + phosphate</text>
        <dbReference type="Rhea" id="RHEA:77119"/>
        <dbReference type="ChEBI" id="CHEBI:15377"/>
        <dbReference type="ChEBI" id="CHEBI:43474"/>
        <dbReference type="ChEBI" id="CHEBI:195535"/>
        <dbReference type="ChEBI" id="CHEBI:195537"/>
        <dbReference type="EC" id="3.1.3.62"/>
    </reaction>
    <physiologicalReaction direction="left-to-right" evidence="12">
        <dbReference type="Rhea" id="RHEA:77120"/>
    </physiologicalReaction>
</comment>
<dbReference type="AlphaFoldDB" id="A0A8D8YC72"/>
<dbReference type="InterPro" id="IPR000560">
    <property type="entry name" value="His_Pase_clade-2"/>
</dbReference>
<organism evidence="18">
    <name type="scientific">Cacopsylla melanoneura</name>
    <dbReference type="NCBI Taxonomy" id="428564"/>
    <lineage>
        <taxon>Eukaryota</taxon>
        <taxon>Metazoa</taxon>
        <taxon>Ecdysozoa</taxon>
        <taxon>Arthropoda</taxon>
        <taxon>Hexapoda</taxon>
        <taxon>Insecta</taxon>
        <taxon>Pterygota</taxon>
        <taxon>Neoptera</taxon>
        <taxon>Paraneoptera</taxon>
        <taxon>Hemiptera</taxon>
        <taxon>Sternorrhyncha</taxon>
        <taxon>Psylloidea</taxon>
        <taxon>Psyllidae</taxon>
        <taxon>Psyllinae</taxon>
        <taxon>Cacopsylla</taxon>
    </lineage>
</organism>
<evidence type="ECO:0000256" key="6">
    <source>
        <dbReference type="ARBA" id="ARBA00022475"/>
    </source>
</evidence>
<keyword evidence="16" id="KW-1015">Disulfide bond</keyword>
<dbReference type="PIRSF" id="PIRSF000894">
    <property type="entry name" value="Acid_phosphatase"/>
    <property type="match status" value="1"/>
</dbReference>
<evidence type="ECO:0000256" key="14">
    <source>
        <dbReference type="ARBA" id="ARBA00043691"/>
    </source>
</evidence>
<dbReference type="EC" id="3.1.3.80" evidence="3"/>
<evidence type="ECO:0000256" key="1">
    <source>
        <dbReference type="ARBA" id="ARBA00004236"/>
    </source>
</evidence>
<proteinExistence type="inferred from homology"/>
<dbReference type="GO" id="GO:0052745">
    <property type="term" value="F:inositol phosphate phosphatase activity"/>
    <property type="evidence" value="ECO:0007669"/>
    <property type="project" value="TreeGrafter"/>
</dbReference>
<feature type="signal peptide" evidence="17">
    <location>
        <begin position="1"/>
        <end position="22"/>
    </location>
</feature>
<evidence type="ECO:0000256" key="17">
    <source>
        <dbReference type="SAM" id="SignalP"/>
    </source>
</evidence>
<dbReference type="GO" id="GO:0003993">
    <property type="term" value="F:acid phosphatase activity"/>
    <property type="evidence" value="ECO:0007669"/>
    <property type="project" value="TreeGrafter"/>
</dbReference>
<accession>A0A8D8YC72</accession>
<dbReference type="CDD" id="cd07061">
    <property type="entry name" value="HP_HAP_like"/>
    <property type="match status" value="1"/>
</dbReference>
<dbReference type="EMBL" id="HBUF01370591">
    <property type="protein sequence ID" value="CAG6725962.1"/>
    <property type="molecule type" value="Transcribed_RNA"/>
</dbReference>
<feature type="disulfide bond" evidence="16">
    <location>
        <begin position="261"/>
        <end position="276"/>
    </location>
</feature>
<dbReference type="InterPro" id="IPR029033">
    <property type="entry name" value="His_PPase_superfam"/>
</dbReference>
<dbReference type="SUPFAM" id="SSF53254">
    <property type="entry name" value="Phosphoglycerate mutase-like"/>
    <property type="match status" value="1"/>
</dbReference>
<evidence type="ECO:0000256" key="2">
    <source>
        <dbReference type="ARBA" id="ARBA00008422"/>
    </source>
</evidence>
<comment type="catalytic activity">
    <reaction evidence="13">
        <text>1D-myo-inositol 1,2,4,5,6-pentakisphosphate + H2O = 1D-myo-inositol 1,2,5,6-tetrakisphosphate + phosphate</text>
        <dbReference type="Rhea" id="RHEA:77115"/>
        <dbReference type="ChEBI" id="CHEBI:15377"/>
        <dbReference type="ChEBI" id="CHEBI:43474"/>
        <dbReference type="ChEBI" id="CHEBI:57798"/>
        <dbReference type="ChEBI" id="CHEBI:195535"/>
        <dbReference type="EC" id="3.1.3.62"/>
    </reaction>
    <physiologicalReaction direction="left-to-right" evidence="13">
        <dbReference type="Rhea" id="RHEA:77116"/>
    </physiologicalReaction>
</comment>
<evidence type="ECO:0000256" key="11">
    <source>
        <dbReference type="ARBA" id="ARBA00031642"/>
    </source>
</evidence>
<evidence type="ECO:0000256" key="4">
    <source>
        <dbReference type="ARBA" id="ARBA00013040"/>
    </source>
</evidence>
<dbReference type="InterPro" id="IPR016274">
    <property type="entry name" value="Histidine_acid_Pase_euk"/>
</dbReference>
<evidence type="ECO:0000256" key="5">
    <source>
        <dbReference type="ARBA" id="ARBA00018097"/>
    </source>
</evidence>
<feature type="chain" id="PRO_5034807221" description="Multiple inositol polyphosphate phosphatase 1" evidence="17">
    <location>
        <begin position="23"/>
        <end position="457"/>
    </location>
</feature>